<dbReference type="InterPro" id="IPR001789">
    <property type="entry name" value="Sig_transdc_resp-reg_receiver"/>
</dbReference>
<keyword evidence="1" id="KW-0597">Phosphoprotein</keyword>
<evidence type="ECO:0000256" key="1">
    <source>
        <dbReference type="PROSITE-ProRule" id="PRU00169"/>
    </source>
</evidence>
<proteinExistence type="predicted"/>
<name>A0ABW1WSZ6_9HYPH</name>
<dbReference type="RefSeq" id="WP_378741385.1">
    <property type="nucleotide sequence ID" value="NZ_JBHSTT010000077.1"/>
</dbReference>
<dbReference type="Gene3D" id="3.40.50.2300">
    <property type="match status" value="1"/>
</dbReference>
<dbReference type="SMART" id="SM00448">
    <property type="entry name" value="REC"/>
    <property type="match status" value="1"/>
</dbReference>
<dbReference type="Proteomes" id="UP001596237">
    <property type="component" value="Unassembled WGS sequence"/>
</dbReference>
<evidence type="ECO:0000313" key="3">
    <source>
        <dbReference type="EMBL" id="MFC6391462.1"/>
    </source>
</evidence>
<accession>A0ABW1WSZ6</accession>
<sequence>MRGRRLLVVEDDYFWADELSQGLKRVGAVVLGPAASVDAAGAFLQSQPDTDGVILDINLRGERSYPIADLLLARGVPFIIMTGYDMEALPAGYAAVPRLEKPVALDAVVQAVERLLTPG</sequence>
<keyword evidence="4" id="KW-1185">Reference proteome</keyword>
<gene>
    <name evidence="3" type="ORF">ACFQDP_19315</name>
</gene>
<dbReference type="SUPFAM" id="SSF52172">
    <property type="entry name" value="CheY-like"/>
    <property type="match status" value="1"/>
</dbReference>
<feature type="modified residue" description="4-aspartylphosphate" evidence="1">
    <location>
        <position position="56"/>
    </location>
</feature>
<reference evidence="4" key="1">
    <citation type="journal article" date="2019" name="Int. J. Syst. Evol. Microbiol.">
        <title>The Global Catalogue of Microorganisms (GCM) 10K type strain sequencing project: providing services to taxonomists for standard genome sequencing and annotation.</title>
        <authorList>
            <consortium name="The Broad Institute Genomics Platform"/>
            <consortium name="The Broad Institute Genome Sequencing Center for Infectious Disease"/>
            <person name="Wu L."/>
            <person name="Ma J."/>
        </authorList>
    </citation>
    <scope>NUCLEOTIDE SEQUENCE [LARGE SCALE GENOMIC DNA]</scope>
    <source>
        <strain evidence="4">CCUG 36916</strain>
    </source>
</reference>
<dbReference type="InterPro" id="IPR011006">
    <property type="entry name" value="CheY-like_superfamily"/>
</dbReference>
<organism evidence="3 4">
    <name type="scientific">Methylorubrum zatmanii</name>
    <dbReference type="NCBI Taxonomy" id="29429"/>
    <lineage>
        <taxon>Bacteria</taxon>
        <taxon>Pseudomonadati</taxon>
        <taxon>Pseudomonadota</taxon>
        <taxon>Alphaproteobacteria</taxon>
        <taxon>Hyphomicrobiales</taxon>
        <taxon>Methylobacteriaceae</taxon>
        <taxon>Methylorubrum</taxon>
    </lineage>
</organism>
<dbReference type="PROSITE" id="PS50110">
    <property type="entry name" value="RESPONSE_REGULATORY"/>
    <property type="match status" value="1"/>
</dbReference>
<evidence type="ECO:0000313" key="4">
    <source>
        <dbReference type="Proteomes" id="UP001596237"/>
    </source>
</evidence>
<comment type="caution">
    <text evidence="3">The sequence shown here is derived from an EMBL/GenBank/DDBJ whole genome shotgun (WGS) entry which is preliminary data.</text>
</comment>
<protein>
    <submittedName>
        <fullName evidence="3">Response regulator</fullName>
    </submittedName>
</protein>
<dbReference type="EMBL" id="JBHSTT010000077">
    <property type="protein sequence ID" value="MFC6391462.1"/>
    <property type="molecule type" value="Genomic_DNA"/>
</dbReference>
<evidence type="ECO:0000259" key="2">
    <source>
        <dbReference type="PROSITE" id="PS50110"/>
    </source>
</evidence>
<feature type="domain" description="Response regulatory" evidence="2">
    <location>
        <begin position="5"/>
        <end position="116"/>
    </location>
</feature>